<dbReference type="GO" id="GO:0043531">
    <property type="term" value="F:ADP binding"/>
    <property type="evidence" value="ECO:0007669"/>
    <property type="project" value="InterPro"/>
</dbReference>
<dbReference type="GO" id="GO:0006952">
    <property type="term" value="P:defense response"/>
    <property type="evidence" value="ECO:0007669"/>
    <property type="project" value="UniProtKB-KW"/>
</dbReference>
<keyword evidence="5" id="KW-0067">ATP-binding</keyword>
<protein>
    <recommendedName>
        <fullName evidence="7">Integrase catalytic domain-containing protein</fullName>
    </recommendedName>
</protein>
<dbReference type="Gene3D" id="3.30.420.10">
    <property type="entry name" value="Ribonuclease H-like superfamily/Ribonuclease H"/>
    <property type="match status" value="1"/>
</dbReference>
<dbReference type="InterPro" id="IPR027417">
    <property type="entry name" value="P-loop_NTPase"/>
</dbReference>
<dbReference type="PRINTS" id="PR00364">
    <property type="entry name" value="DISEASERSIST"/>
</dbReference>
<keyword evidence="3" id="KW-0547">Nucleotide-binding</keyword>
<proteinExistence type="predicted"/>
<accession>A0AAV5M666</accession>
<dbReference type="Gene3D" id="3.40.50.300">
    <property type="entry name" value="P-loop containing nucleotide triphosphate hydrolases"/>
    <property type="match status" value="1"/>
</dbReference>
<feature type="compositionally biased region" description="Polar residues" evidence="6">
    <location>
        <begin position="1069"/>
        <end position="1083"/>
    </location>
</feature>
<dbReference type="InterPro" id="IPR043502">
    <property type="entry name" value="DNA/RNA_pol_sf"/>
</dbReference>
<feature type="domain" description="Integrase catalytic" evidence="7">
    <location>
        <begin position="927"/>
        <end position="1087"/>
    </location>
</feature>
<reference evidence="8 9" key="1">
    <citation type="journal article" date="2021" name="Commun. Biol.">
        <title>The genome of Shorea leprosula (Dipterocarpaceae) highlights the ecological relevance of drought in aseasonal tropical rainforests.</title>
        <authorList>
            <person name="Ng K.K.S."/>
            <person name="Kobayashi M.J."/>
            <person name="Fawcett J.A."/>
            <person name="Hatakeyama M."/>
            <person name="Paape T."/>
            <person name="Ng C.H."/>
            <person name="Ang C.C."/>
            <person name="Tnah L.H."/>
            <person name="Lee C.T."/>
            <person name="Nishiyama T."/>
            <person name="Sese J."/>
            <person name="O'Brien M.J."/>
            <person name="Copetti D."/>
            <person name="Mohd Noor M.I."/>
            <person name="Ong R.C."/>
            <person name="Putra M."/>
            <person name="Sireger I.Z."/>
            <person name="Indrioko S."/>
            <person name="Kosugi Y."/>
            <person name="Izuno A."/>
            <person name="Isagi Y."/>
            <person name="Lee S.L."/>
            <person name="Shimizu K.K."/>
        </authorList>
    </citation>
    <scope>NUCLEOTIDE SEQUENCE [LARGE SCALE GENOMIC DNA]</scope>
    <source>
        <strain evidence="8">214</strain>
    </source>
</reference>
<dbReference type="PANTHER" id="PTHR36766:SF70">
    <property type="entry name" value="DISEASE RESISTANCE PROTEIN RGA4"/>
    <property type="match status" value="1"/>
</dbReference>
<keyword evidence="1" id="KW-0433">Leucine-rich repeat</keyword>
<gene>
    <name evidence="8" type="ORF">SLEP1_g52365</name>
</gene>
<evidence type="ECO:0000256" key="1">
    <source>
        <dbReference type="ARBA" id="ARBA00022614"/>
    </source>
</evidence>
<dbReference type="PANTHER" id="PTHR36766">
    <property type="entry name" value="PLANT BROAD-SPECTRUM MILDEW RESISTANCE PROTEIN RPW8"/>
    <property type="match status" value="1"/>
</dbReference>
<evidence type="ECO:0000256" key="6">
    <source>
        <dbReference type="SAM" id="MobiDB-lite"/>
    </source>
</evidence>
<dbReference type="InterPro" id="IPR036397">
    <property type="entry name" value="RNaseH_sf"/>
</dbReference>
<keyword evidence="9" id="KW-1185">Reference proteome</keyword>
<organism evidence="8 9">
    <name type="scientific">Rubroshorea leprosula</name>
    <dbReference type="NCBI Taxonomy" id="152421"/>
    <lineage>
        <taxon>Eukaryota</taxon>
        <taxon>Viridiplantae</taxon>
        <taxon>Streptophyta</taxon>
        <taxon>Embryophyta</taxon>
        <taxon>Tracheophyta</taxon>
        <taxon>Spermatophyta</taxon>
        <taxon>Magnoliopsida</taxon>
        <taxon>eudicotyledons</taxon>
        <taxon>Gunneridae</taxon>
        <taxon>Pentapetalae</taxon>
        <taxon>rosids</taxon>
        <taxon>malvids</taxon>
        <taxon>Malvales</taxon>
        <taxon>Dipterocarpaceae</taxon>
        <taxon>Rubroshorea</taxon>
    </lineage>
</organism>
<evidence type="ECO:0000256" key="3">
    <source>
        <dbReference type="ARBA" id="ARBA00022741"/>
    </source>
</evidence>
<dbReference type="InterPro" id="IPR041118">
    <property type="entry name" value="Rx_N"/>
</dbReference>
<dbReference type="Pfam" id="PF18052">
    <property type="entry name" value="Rx_N"/>
    <property type="match status" value="1"/>
</dbReference>
<sequence>MDRWFPTVFNLPLCAVQSPSISLFEITEPNMATDPILNSVTDVTLSKVISVANEQLNLAVGFRQELRRFHDTLKMIQGVLQDAEQKGMINRPNLKPWLEGLWNIAEEADDVVDEIEYENLRYKVAQMWEKEKLREENYLLILDDVWNEDCQKWESLRSCLLGIGKNVRTRILITTRSEHVASTMGTLSEHMHHLEKLTDEDCWSIIKQRAFVSSSFSFELEGIGRDIATKCRGLALLSFNHLPTPTLKQCFAFCSIFPKDFVMEKEMLIQLWMDEGFLQPFSESYSEMEDIGDKYFNALSSYSLFQDTERDSYGSIIACKMHDLVHDFAQFVSKSQTLVLEDGSKRNIPASIRHLNVISKKGMATTKLGDATKKLHTLFSQVDVFHSMSTNLRKVRALSFCGANIDVLPAFLGKMKHLRFLDVSETKIKELPKFITKLYQLQTFRFMDCWEIKRPLEGIWDLLNLRHIYFNDEELMLVGIGRLTCLKTLQLFVVGRKKGHQIKELRRLSQLKGKLKIRNLNMVRDKEEAMGARLSKKDKIQELQLVFGWKSYGSEDRCKHDEDILEGLQPHSNLKGLIVECYCGKSCPTWMSEIENSMSKRVNFLKNLMFMTFDECPWLESIPSLSLSDEAKVEIKYCKNLKCIAYSSLKKLIIKQCEELVKVEVGPVAMKSLKEVHIERCGKLENLLMISKLQSLEILDLQECAELKIIGDDARFASTCLQELNISDCDRLMSMPGVDGIFSLQKIIMDKCGKLKSIRESLSTSTCLKVLIIQDCNDLTPLLSLHGLSSLQIIDIHSCWELKSIGESLCTATCLKELRILGCNGMTSLPSLHQLSSLQTLSIGHCGGLSSLPSGLLSCTALEELAIAYCDNLISIPDDLRKSWSIPNPTCLTRLKKLIIGGFSTKLQEFPDLGFIGSHLEEQTLIAWGKPRERLLDQIQHQTAVSWEVEMSYVDYKIQLKEYGADLSTLQQTLFKKFKAVVENQSGCRIKKLRSDNGKEYTSAEFNNFYEEAGIQHQLTVSYTPQQNGVSKRKNRTVMEMARDVTFDEGGFWNWEAKKVEKTDDVQKNSESLASSSMPSNTEIAEVDDDSPILKTKSLSEVYESWPGVDYGETFAPVARHDTIKLLVALAANLGWKLYHMDVKSAFLNGILEEEIYVEQPQGFEVARKEDYVYRLNKALYGLKQAPRAWYSRIDDYLLQQDFRRSENEATLYVKGTNSDSQLIVSLYVDDLLLTDGNEHLLNNFKAEMMKEFEMSDLGEMKYFLGMEIQQCKNGIFLSQRKYALDILKKFGMEDCKPVATPLVLNEKYVIDDGKEKANSSQYKSLIGSLLYLTASRPDLMYSVSLLSRFMSSPSHTHFLAAKRVLRYLKGTFDYGIWYEMGCKGKLEGYVDSDWAGCEDDMKSTTGYVFSFGFGAFTWMSKKQDVVAQSTAEAEYVAASAAANQVVWLRKMLVDLGFNQDKACVLKIDNMSAISIAQNAIQHGRTKHIKVKYHVIRNFIKEKEISLQHCDSEEQNVDILTKSLPKPRFEKLREKLGVTKPNTKYLQISDFDGLEALPNRFGNLSSLQTLEISNCKSLKHMEAIQCLSKLERLSIYHCPELKERCTSENGSEKIIIDFEMI</sequence>
<comment type="caution">
    <text evidence="8">The sequence shown here is derived from an EMBL/GenBank/DDBJ whole genome shotgun (WGS) entry which is preliminary data.</text>
</comment>
<feature type="region of interest" description="Disordered" evidence="6">
    <location>
        <begin position="1064"/>
        <end position="1083"/>
    </location>
</feature>
<evidence type="ECO:0000313" key="9">
    <source>
        <dbReference type="Proteomes" id="UP001054252"/>
    </source>
</evidence>
<evidence type="ECO:0000313" key="8">
    <source>
        <dbReference type="EMBL" id="GKV45256.1"/>
    </source>
</evidence>
<dbReference type="Gene3D" id="1.10.10.10">
    <property type="entry name" value="Winged helix-like DNA-binding domain superfamily/Winged helix DNA-binding domain"/>
    <property type="match status" value="1"/>
</dbReference>
<dbReference type="Pfam" id="PF25019">
    <property type="entry name" value="LRR_R13L1-DRL21"/>
    <property type="match status" value="1"/>
</dbReference>
<dbReference type="CDD" id="cd09272">
    <property type="entry name" value="RNase_HI_RT_Ty1"/>
    <property type="match status" value="1"/>
</dbReference>
<dbReference type="InterPro" id="IPR002182">
    <property type="entry name" value="NB-ARC"/>
</dbReference>
<dbReference type="Pfam" id="PF23559">
    <property type="entry name" value="WHD_DRP"/>
    <property type="match status" value="1"/>
</dbReference>
<name>A0AAV5M666_9ROSI</name>
<dbReference type="Proteomes" id="UP001054252">
    <property type="component" value="Unassembled WGS sequence"/>
</dbReference>
<dbReference type="InterPro" id="IPR056789">
    <property type="entry name" value="LRR_R13L1-DRL21"/>
</dbReference>
<dbReference type="SUPFAM" id="SSF52540">
    <property type="entry name" value="P-loop containing nucleoside triphosphate hydrolases"/>
    <property type="match status" value="1"/>
</dbReference>
<evidence type="ECO:0000256" key="4">
    <source>
        <dbReference type="ARBA" id="ARBA00022821"/>
    </source>
</evidence>
<dbReference type="InterPro" id="IPR001584">
    <property type="entry name" value="Integrase_cat-core"/>
</dbReference>
<dbReference type="SUPFAM" id="SSF52058">
    <property type="entry name" value="L domain-like"/>
    <property type="match status" value="2"/>
</dbReference>
<dbReference type="InterPro" id="IPR012337">
    <property type="entry name" value="RNaseH-like_sf"/>
</dbReference>
<dbReference type="InterPro" id="IPR013103">
    <property type="entry name" value="RVT_2"/>
</dbReference>
<evidence type="ECO:0000256" key="5">
    <source>
        <dbReference type="ARBA" id="ARBA00022840"/>
    </source>
</evidence>
<dbReference type="GO" id="GO:0005524">
    <property type="term" value="F:ATP binding"/>
    <property type="evidence" value="ECO:0007669"/>
    <property type="project" value="UniProtKB-KW"/>
</dbReference>
<dbReference type="SUPFAM" id="SSF53098">
    <property type="entry name" value="Ribonuclease H-like"/>
    <property type="match status" value="1"/>
</dbReference>
<evidence type="ECO:0000259" key="7">
    <source>
        <dbReference type="PROSITE" id="PS50994"/>
    </source>
</evidence>
<dbReference type="FunFam" id="1.10.10.10:FF:000322">
    <property type="entry name" value="Probable disease resistance protein At1g63360"/>
    <property type="match status" value="1"/>
</dbReference>
<dbReference type="Pfam" id="PF07727">
    <property type="entry name" value="RVT_2"/>
    <property type="match status" value="1"/>
</dbReference>
<dbReference type="InterPro" id="IPR058922">
    <property type="entry name" value="WHD_DRP"/>
</dbReference>
<dbReference type="SUPFAM" id="SSF52047">
    <property type="entry name" value="RNI-like"/>
    <property type="match status" value="1"/>
</dbReference>
<dbReference type="GO" id="GO:0015074">
    <property type="term" value="P:DNA integration"/>
    <property type="evidence" value="ECO:0007669"/>
    <property type="project" value="InterPro"/>
</dbReference>
<dbReference type="Pfam" id="PF00931">
    <property type="entry name" value="NB-ARC"/>
    <property type="match status" value="1"/>
</dbReference>
<evidence type="ECO:0000256" key="2">
    <source>
        <dbReference type="ARBA" id="ARBA00022737"/>
    </source>
</evidence>
<dbReference type="Gene3D" id="3.80.10.10">
    <property type="entry name" value="Ribonuclease Inhibitor"/>
    <property type="match status" value="4"/>
</dbReference>
<dbReference type="GO" id="GO:0051707">
    <property type="term" value="P:response to other organism"/>
    <property type="evidence" value="ECO:0007669"/>
    <property type="project" value="UniProtKB-ARBA"/>
</dbReference>
<dbReference type="EMBL" id="BPVZ01000192">
    <property type="protein sequence ID" value="GKV45256.1"/>
    <property type="molecule type" value="Genomic_DNA"/>
</dbReference>
<dbReference type="SUPFAM" id="SSF56672">
    <property type="entry name" value="DNA/RNA polymerases"/>
    <property type="match status" value="1"/>
</dbReference>
<keyword evidence="4" id="KW-0611">Plant defense</keyword>
<keyword evidence="2" id="KW-0677">Repeat</keyword>
<dbReference type="InterPro" id="IPR036388">
    <property type="entry name" value="WH-like_DNA-bd_sf"/>
</dbReference>
<dbReference type="GO" id="GO:0003676">
    <property type="term" value="F:nucleic acid binding"/>
    <property type="evidence" value="ECO:0007669"/>
    <property type="project" value="InterPro"/>
</dbReference>
<dbReference type="InterPro" id="IPR032675">
    <property type="entry name" value="LRR_dom_sf"/>
</dbReference>
<dbReference type="PROSITE" id="PS50994">
    <property type="entry name" value="INTEGRASE"/>
    <property type="match status" value="1"/>
</dbReference>